<comment type="caution">
    <text evidence="1">The sequence shown here is derived from an EMBL/GenBank/DDBJ whole genome shotgun (WGS) entry which is preliminary data.</text>
</comment>
<organism evidence="1 2">
    <name type="scientific">Pyropia yezoensis</name>
    <name type="common">Susabi-nori</name>
    <name type="synonym">Porphyra yezoensis</name>
    <dbReference type="NCBI Taxonomy" id="2788"/>
    <lineage>
        <taxon>Eukaryota</taxon>
        <taxon>Rhodophyta</taxon>
        <taxon>Bangiophyceae</taxon>
        <taxon>Bangiales</taxon>
        <taxon>Bangiaceae</taxon>
        <taxon>Pyropia</taxon>
    </lineage>
</organism>
<keyword evidence="2" id="KW-1185">Reference proteome</keyword>
<sequence length="519" mass="55181">MARPWRRSPLRLAATTVVAAAVAACLDPPCRVAGALPPARPPGAVDATPRPGWVLPPLLGSAPDATYGTPVRRVVTSSVNFPFASILRAGLQVEDPGGGYVMFYEADRDQSFHFKNMSVYERRSGLPWARPANTIGGMPHWRLGGGPPALAYYRGISPSSTSLELLTVDVASGAVASLARPAETALPHVSTGGPVMAVLKAVLPTAYLEHWEVTYPSRDGSRYVWWADRGADAVARGVVALDLTSTPPTLLGMLTAWPPARGRVLAARIAPSGGAVLVHFESAGVYVYDTALSVGRRIMATGLLTDDAADVMVASGSGHDTLVAVNDDEGAEDGGWVVAVDLITLNRSPLFPVPRDGGPRGGRPRVAVSGQAYDRPGWVVLSADACDDAARGDWLCDKIVAMEVVTRRVVPLGTAHMCTDATLERRREMAHAAATPNVDLSRVYFVSSSGSCRGRRDLFELRTAGRLGDAAPGGGGGGGGRPRRSHCRYRRGPRRQRGHRQWHRRQRGGATLDHCQPPT</sequence>
<gene>
    <name evidence="1" type="ORF">I4F81_008045</name>
</gene>
<proteinExistence type="predicted"/>
<evidence type="ECO:0000313" key="2">
    <source>
        <dbReference type="Proteomes" id="UP000798662"/>
    </source>
</evidence>
<protein>
    <submittedName>
        <fullName evidence="1">Uncharacterized protein</fullName>
    </submittedName>
</protein>
<dbReference type="Proteomes" id="UP000798662">
    <property type="component" value="Chromosome 2"/>
</dbReference>
<reference evidence="1" key="1">
    <citation type="submission" date="2019-11" db="EMBL/GenBank/DDBJ databases">
        <title>Nori genome reveals adaptations in red seaweeds to the harsh intertidal environment.</title>
        <authorList>
            <person name="Wang D."/>
            <person name="Mao Y."/>
        </authorList>
    </citation>
    <scope>NUCLEOTIDE SEQUENCE</scope>
    <source>
        <tissue evidence="1">Gametophyte</tissue>
    </source>
</reference>
<accession>A0ACC3C5Y9</accession>
<name>A0ACC3C5Y9_PYRYE</name>
<evidence type="ECO:0000313" key="1">
    <source>
        <dbReference type="EMBL" id="KAK1865514.1"/>
    </source>
</evidence>
<dbReference type="EMBL" id="CM020619">
    <property type="protein sequence ID" value="KAK1865514.1"/>
    <property type="molecule type" value="Genomic_DNA"/>
</dbReference>